<dbReference type="CDD" id="cd12914">
    <property type="entry name" value="PDC1_DGC_like"/>
    <property type="match status" value="1"/>
</dbReference>
<comment type="caution">
    <text evidence="7">The sequence shown here is derived from an EMBL/GenBank/DDBJ whole genome shotgun (WGS) entry which is preliminary data.</text>
</comment>
<dbReference type="SMART" id="SM00388">
    <property type="entry name" value="HisKA"/>
    <property type="match status" value="1"/>
</dbReference>
<evidence type="ECO:0000256" key="3">
    <source>
        <dbReference type="ARBA" id="ARBA00022553"/>
    </source>
</evidence>
<dbReference type="Pfam" id="PF02518">
    <property type="entry name" value="HATPase_c"/>
    <property type="match status" value="1"/>
</dbReference>
<sequence length="684" mass="73800">MLPVLAYAGVGFYRYHRIAADTELRLDRALRVAHEHALKVLDTNDILLARVMDASGVEDAASLRAREPALHQQLQAMSRNRPQIQSIWIRDASGEAVATDRASPPPPEPGLADRGDVGWHLDHPGGLFVSDVMVGGESGTKFFDMSRGRRDREGRFLGVVSAGLTPAYFEKLHRDLVADEPGLALTMFREDGSILSRWPQLRNGPGRLAPDSPVMSRVRTGETAGAAHGVSSVDGRKRLLFFRKVGGYPIYIGTGMDTREIARRWLDEMAWLAAFGLPPLLGLYLAARAALRRTRDSLEAAQQLHTETVARRRVEEALVQAQKLEALGRLTGGVAHDFNNALMVISNNVALMKLKHPDTGGPQLESIGRAVGSATKLTRQLLAFSRRQALVPQVLRLQDQLPLVKDLLTPVLGSRVELAVDVAPDTQAILVDPAEFELALINLAINARDAMPGGGRFALRARNTHADQLPPLLQGAMVVIEVSDSGTGIAPDVLAKVFEPFFTTKPVGEGTGLGLSQVYGLCQRAGGTATVDSELGVGTTVRLFFPAAVGRAATAGDRGPALERHLDLTVLLAEDNDDVAGVLRQVLDAMGCKVTRYHRAQAAADHLAACAPNELPDVLLSDVVMPGEMDGMALALQVRRRHPEVRIVLMTGYAEQLEAIAQQGFTVLPKPCSAEMLAQALKGE</sequence>
<dbReference type="EC" id="2.7.13.3" evidence="2"/>
<dbReference type="PANTHER" id="PTHR43065:SF49">
    <property type="entry name" value="HISTIDINE KINASE"/>
    <property type="match status" value="1"/>
</dbReference>
<dbReference type="GO" id="GO:0000155">
    <property type="term" value="F:phosphorelay sensor kinase activity"/>
    <property type="evidence" value="ECO:0007669"/>
    <property type="project" value="InterPro"/>
</dbReference>
<dbReference type="PANTHER" id="PTHR43065">
    <property type="entry name" value="SENSOR HISTIDINE KINASE"/>
    <property type="match status" value="1"/>
</dbReference>
<name>A0A562ZP99_9BURK</name>
<dbReference type="Pfam" id="PF22588">
    <property type="entry name" value="dCache_1_like"/>
    <property type="match status" value="1"/>
</dbReference>
<dbReference type="OrthoDB" id="5389366at2"/>
<dbReference type="InterPro" id="IPR001789">
    <property type="entry name" value="Sig_transdc_resp-reg_receiver"/>
</dbReference>
<gene>
    <name evidence="7" type="ORF">FN976_16325</name>
</gene>
<keyword evidence="8" id="KW-1185">Reference proteome</keyword>
<dbReference type="Gene3D" id="3.30.450.20">
    <property type="entry name" value="PAS domain"/>
    <property type="match status" value="2"/>
</dbReference>
<evidence type="ECO:0000256" key="2">
    <source>
        <dbReference type="ARBA" id="ARBA00012438"/>
    </source>
</evidence>
<dbReference type="InterPro" id="IPR011006">
    <property type="entry name" value="CheY-like_superfamily"/>
</dbReference>
<dbReference type="SMART" id="SM00387">
    <property type="entry name" value="HATPase_c"/>
    <property type="match status" value="1"/>
</dbReference>
<dbReference type="Pfam" id="PF00072">
    <property type="entry name" value="Response_reg"/>
    <property type="match status" value="1"/>
</dbReference>
<dbReference type="Gene3D" id="1.10.287.130">
    <property type="match status" value="1"/>
</dbReference>
<proteinExistence type="predicted"/>
<dbReference type="SUPFAM" id="SSF47384">
    <property type="entry name" value="Homodimeric domain of signal transducing histidine kinase"/>
    <property type="match status" value="1"/>
</dbReference>
<organism evidence="7 8">
    <name type="scientific">Caenimonas sedimenti</name>
    <dbReference type="NCBI Taxonomy" id="2596921"/>
    <lineage>
        <taxon>Bacteria</taxon>
        <taxon>Pseudomonadati</taxon>
        <taxon>Pseudomonadota</taxon>
        <taxon>Betaproteobacteria</taxon>
        <taxon>Burkholderiales</taxon>
        <taxon>Comamonadaceae</taxon>
        <taxon>Caenimonas</taxon>
    </lineage>
</organism>
<evidence type="ECO:0000256" key="1">
    <source>
        <dbReference type="ARBA" id="ARBA00000085"/>
    </source>
</evidence>
<dbReference type="SUPFAM" id="SSF52172">
    <property type="entry name" value="CheY-like"/>
    <property type="match status" value="1"/>
</dbReference>
<feature type="domain" description="Response regulatory" evidence="6">
    <location>
        <begin position="569"/>
        <end position="684"/>
    </location>
</feature>
<evidence type="ECO:0000313" key="7">
    <source>
        <dbReference type="EMBL" id="TWO70148.1"/>
    </source>
</evidence>
<dbReference type="InterPro" id="IPR003661">
    <property type="entry name" value="HisK_dim/P_dom"/>
</dbReference>
<evidence type="ECO:0000256" key="4">
    <source>
        <dbReference type="PROSITE-ProRule" id="PRU00169"/>
    </source>
</evidence>
<dbReference type="CDD" id="cd12915">
    <property type="entry name" value="PDC2_DGC_like"/>
    <property type="match status" value="1"/>
</dbReference>
<dbReference type="InterPro" id="IPR054327">
    <property type="entry name" value="His-kinase-like_sensor"/>
</dbReference>
<evidence type="ECO:0000259" key="5">
    <source>
        <dbReference type="PROSITE" id="PS50109"/>
    </source>
</evidence>
<dbReference type="PRINTS" id="PR00344">
    <property type="entry name" value="BCTRLSENSOR"/>
</dbReference>
<dbReference type="CDD" id="cd00082">
    <property type="entry name" value="HisKA"/>
    <property type="match status" value="1"/>
</dbReference>
<comment type="catalytic activity">
    <reaction evidence="1">
        <text>ATP + protein L-histidine = ADP + protein N-phospho-L-histidine.</text>
        <dbReference type="EC" id="2.7.13.3"/>
    </reaction>
</comment>
<evidence type="ECO:0000259" key="6">
    <source>
        <dbReference type="PROSITE" id="PS50110"/>
    </source>
</evidence>
<dbReference type="InterPro" id="IPR003594">
    <property type="entry name" value="HATPase_dom"/>
</dbReference>
<dbReference type="Gene3D" id="3.40.50.2300">
    <property type="match status" value="1"/>
</dbReference>
<accession>A0A562ZP99</accession>
<dbReference type="InterPro" id="IPR036890">
    <property type="entry name" value="HATPase_C_sf"/>
</dbReference>
<dbReference type="EMBL" id="VOBQ01000013">
    <property type="protein sequence ID" value="TWO70148.1"/>
    <property type="molecule type" value="Genomic_DNA"/>
</dbReference>
<protein>
    <recommendedName>
        <fullName evidence="2">histidine kinase</fullName>
        <ecNumber evidence="2">2.7.13.3</ecNumber>
    </recommendedName>
</protein>
<dbReference type="SUPFAM" id="SSF55874">
    <property type="entry name" value="ATPase domain of HSP90 chaperone/DNA topoisomerase II/histidine kinase"/>
    <property type="match status" value="1"/>
</dbReference>
<dbReference type="InterPro" id="IPR004358">
    <property type="entry name" value="Sig_transdc_His_kin-like_C"/>
</dbReference>
<dbReference type="PROSITE" id="PS50110">
    <property type="entry name" value="RESPONSE_REGULATORY"/>
    <property type="match status" value="1"/>
</dbReference>
<dbReference type="SMART" id="SM00448">
    <property type="entry name" value="REC"/>
    <property type="match status" value="1"/>
</dbReference>
<reference evidence="7 8" key="1">
    <citation type="submission" date="2019-07" db="EMBL/GenBank/DDBJ databases">
        <title>Caenimonas sedimenti sp. nov., isolated from activated sludge.</title>
        <authorList>
            <person name="Xu J."/>
        </authorList>
    </citation>
    <scope>NUCLEOTIDE SEQUENCE [LARGE SCALE GENOMIC DNA]</scope>
    <source>
        <strain evidence="7 8">HX-9-20</strain>
    </source>
</reference>
<keyword evidence="3 4" id="KW-0597">Phosphoprotein</keyword>
<feature type="modified residue" description="4-aspartylphosphate" evidence="4">
    <location>
        <position position="622"/>
    </location>
</feature>
<evidence type="ECO:0000313" key="8">
    <source>
        <dbReference type="Proteomes" id="UP000318199"/>
    </source>
</evidence>
<dbReference type="InterPro" id="IPR036097">
    <property type="entry name" value="HisK_dim/P_sf"/>
</dbReference>
<dbReference type="InterPro" id="IPR005467">
    <property type="entry name" value="His_kinase_dom"/>
</dbReference>
<dbReference type="PROSITE" id="PS50109">
    <property type="entry name" value="HIS_KIN"/>
    <property type="match status" value="1"/>
</dbReference>
<dbReference type="Gene3D" id="3.30.565.10">
    <property type="entry name" value="Histidine kinase-like ATPase, C-terminal domain"/>
    <property type="match status" value="1"/>
</dbReference>
<feature type="domain" description="Histidine kinase" evidence="5">
    <location>
        <begin position="333"/>
        <end position="549"/>
    </location>
</feature>
<dbReference type="Proteomes" id="UP000318199">
    <property type="component" value="Unassembled WGS sequence"/>
</dbReference>
<dbReference type="AlphaFoldDB" id="A0A562ZP99"/>